<reference evidence="3" key="1">
    <citation type="journal article" date="2015" name="Nature">
        <title>Complex archaea that bridge the gap between prokaryotes and eukaryotes.</title>
        <authorList>
            <person name="Spang A."/>
            <person name="Saw J.H."/>
            <person name="Jorgensen S.L."/>
            <person name="Zaremba-Niedzwiedzka K."/>
            <person name="Martijn J."/>
            <person name="Lind A.E."/>
            <person name="van Eijk R."/>
            <person name="Schleper C."/>
            <person name="Guy L."/>
            <person name="Ettema T.J."/>
        </authorList>
    </citation>
    <scope>NUCLEOTIDE SEQUENCE</scope>
</reference>
<sequence>MDISSKGSRVLASTADQIVFVDRGDRQLSGTLYRPSGPGPFPAIVAVHGGGWRLAPKDAFAYLGPWLAARGYVVFAPSYRLADAQAASYPAAVHDIRAALQFLRARAEEYAVVPERLALLGESSGGHLACLAALAGDRPSFTDTRPNSALEEWPSTVKAAIAVYGIFDLAAQWQHDQRVRFDDHIVERFLGERLTADRQLYFDASPLSYVTSRRKETAFLLSWGTHDDVVEPATQSEAFLLALKQAGQFVRAVPVAGAGHYWLSEPLDEPGSFSGFFARRLERFLAARL</sequence>
<dbReference type="AlphaFoldDB" id="A0A0F9WA59"/>
<dbReference type="InterPro" id="IPR050300">
    <property type="entry name" value="GDXG_lipolytic_enzyme"/>
</dbReference>
<accession>A0A0F9WA59</accession>
<dbReference type="Pfam" id="PF20434">
    <property type="entry name" value="BD-FAE"/>
    <property type="match status" value="1"/>
</dbReference>
<dbReference type="PANTHER" id="PTHR48081:SF13">
    <property type="entry name" value="ALPHA_BETA HYDROLASE"/>
    <property type="match status" value="1"/>
</dbReference>
<dbReference type="InterPro" id="IPR029058">
    <property type="entry name" value="AB_hydrolase_fold"/>
</dbReference>
<dbReference type="InterPro" id="IPR049492">
    <property type="entry name" value="BD-FAE-like_dom"/>
</dbReference>
<feature type="domain" description="BD-FAE-like" evidence="2">
    <location>
        <begin position="35"/>
        <end position="239"/>
    </location>
</feature>
<organism evidence="3">
    <name type="scientific">marine sediment metagenome</name>
    <dbReference type="NCBI Taxonomy" id="412755"/>
    <lineage>
        <taxon>unclassified sequences</taxon>
        <taxon>metagenomes</taxon>
        <taxon>ecological metagenomes</taxon>
    </lineage>
</organism>
<dbReference type="EMBL" id="LAZR01000198">
    <property type="protein sequence ID" value="KKN82601.1"/>
    <property type="molecule type" value="Genomic_DNA"/>
</dbReference>
<proteinExistence type="predicted"/>
<evidence type="ECO:0000256" key="1">
    <source>
        <dbReference type="ARBA" id="ARBA00022801"/>
    </source>
</evidence>
<dbReference type="PANTHER" id="PTHR48081">
    <property type="entry name" value="AB HYDROLASE SUPERFAMILY PROTEIN C4A8.06C"/>
    <property type="match status" value="1"/>
</dbReference>
<evidence type="ECO:0000259" key="2">
    <source>
        <dbReference type="Pfam" id="PF20434"/>
    </source>
</evidence>
<gene>
    <name evidence="3" type="ORF">LCGC14_0307880</name>
</gene>
<evidence type="ECO:0000313" key="3">
    <source>
        <dbReference type="EMBL" id="KKN82601.1"/>
    </source>
</evidence>
<dbReference type="Gene3D" id="3.40.50.1820">
    <property type="entry name" value="alpha/beta hydrolase"/>
    <property type="match status" value="1"/>
</dbReference>
<protein>
    <recommendedName>
        <fullName evidence="2">BD-FAE-like domain-containing protein</fullName>
    </recommendedName>
</protein>
<dbReference type="GO" id="GO:0016787">
    <property type="term" value="F:hydrolase activity"/>
    <property type="evidence" value="ECO:0007669"/>
    <property type="project" value="UniProtKB-KW"/>
</dbReference>
<comment type="caution">
    <text evidence="3">The sequence shown here is derived from an EMBL/GenBank/DDBJ whole genome shotgun (WGS) entry which is preliminary data.</text>
</comment>
<keyword evidence="1" id="KW-0378">Hydrolase</keyword>
<name>A0A0F9WA59_9ZZZZ</name>
<dbReference type="SUPFAM" id="SSF53474">
    <property type="entry name" value="alpha/beta-Hydrolases"/>
    <property type="match status" value="1"/>
</dbReference>